<keyword evidence="10" id="KW-0449">Lipoprotein</keyword>
<keyword evidence="9" id="KW-0325">Glycoprotein</keyword>
<keyword evidence="12" id="KW-0961">Cell wall biogenesis/degradation</keyword>
<feature type="signal peptide" evidence="17">
    <location>
        <begin position="1"/>
        <end position="21"/>
    </location>
</feature>
<evidence type="ECO:0000256" key="10">
    <source>
        <dbReference type="ARBA" id="ARBA00023288"/>
    </source>
</evidence>
<dbReference type="FunFam" id="2.60.120.200:FF:000159">
    <property type="entry name" value="Glycosidase"/>
    <property type="match status" value="1"/>
</dbReference>
<comment type="catalytic activity">
    <reaction evidence="1">
        <text>Random endo-hydrolysis of N-acetyl-beta-D-glucosaminide (1-&gt;4)-beta-linkages in chitin and chitodextrins.</text>
        <dbReference type="EC" id="3.2.1.14"/>
    </reaction>
</comment>
<dbReference type="OrthoDB" id="4781at2759"/>
<evidence type="ECO:0000313" key="19">
    <source>
        <dbReference type="EMBL" id="CEP63100.1"/>
    </source>
</evidence>
<dbReference type="GO" id="GO:0006030">
    <property type="term" value="P:chitin metabolic process"/>
    <property type="evidence" value="ECO:0007669"/>
    <property type="project" value="EnsemblFungi"/>
</dbReference>
<evidence type="ECO:0000256" key="4">
    <source>
        <dbReference type="ARBA" id="ARBA00022676"/>
    </source>
</evidence>
<dbReference type="GO" id="GO:0008843">
    <property type="term" value="F:endochitinase activity"/>
    <property type="evidence" value="ECO:0007669"/>
    <property type="project" value="UniProtKB-EC"/>
</dbReference>
<dbReference type="Proteomes" id="UP000054304">
    <property type="component" value="Unassembled WGS sequence"/>
</dbReference>
<evidence type="ECO:0000256" key="7">
    <source>
        <dbReference type="ARBA" id="ARBA00022801"/>
    </source>
</evidence>
<feature type="chain" id="PRO_5002203374" description="Crh-like protein" evidence="17">
    <location>
        <begin position="22"/>
        <end position="449"/>
    </location>
</feature>
<dbReference type="PANTHER" id="PTHR10963">
    <property type="entry name" value="GLYCOSYL HYDROLASE-RELATED"/>
    <property type="match status" value="1"/>
</dbReference>
<keyword evidence="11" id="KW-0326">Glycosidase</keyword>
<keyword evidence="8 14" id="KW-0472">Membrane</keyword>
<dbReference type="GO" id="GO:0005975">
    <property type="term" value="P:carbohydrate metabolic process"/>
    <property type="evidence" value="ECO:0007669"/>
    <property type="project" value="InterPro"/>
</dbReference>
<dbReference type="AlphaFoldDB" id="A0A0C7N9A3"/>
<evidence type="ECO:0000256" key="1">
    <source>
        <dbReference type="ARBA" id="ARBA00000822"/>
    </source>
</evidence>
<comment type="subcellular location">
    <subcellularLocation>
        <location evidence="2">Membrane</location>
        <topology evidence="2">Lipid-anchor</topology>
        <topology evidence="2">GPI-anchor</topology>
    </subcellularLocation>
</comment>
<feature type="domain" description="GH16" evidence="18">
    <location>
        <begin position="53"/>
        <end position="290"/>
    </location>
</feature>
<dbReference type="PANTHER" id="PTHR10963:SF22">
    <property type="entry name" value="GLYCOSIDASE CRH2-RELATED"/>
    <property type="match status" value="1"/>
</dbReference>
<dbReference type="InterPro" id="IPR000757">
    <property type="entry name" value="Beta-glucanase-like"/>
</dbReference>
<evidence type="ECO:0000256" key="2">
    <source>
        <dbReference type="ARBA" id="ARBA00004589"/>
    </source>
</evidence>
<dbReference type="GO" id="GO:0016757">
    <property type="term" value="F:glycosyltransferase activity"/>
    <property type="evidence" value="ECO:0007669"/>
    <property type="project" value="UniProtKB-KW"/>
</dbReference>
<dbReference type="InterPro" id="IPR017168">
    <property type="entry name" value="CHR-like"/>
</dbReference>
<dbReference type="Gene3D" id="2.60.120.200">
    <property type="match status" value="1"/>
</dbReference>
<dbReference type="GO" id="GO:0000144">
    <property type="term" value="C:cellular bud neck septin ring"/>
    <property type="evidence" value="ECO:0007669"/>
    <property type="project" value="EnsemblFungi"/>
</dbReference>
<gene>
    <name evidence="19" type="ORF">LALA0_S07e02388g</name>
</gene>
<keyword evidence="6 17" id="KW-0732">Signal</keyword>
<dbReference type="RefSeq" id="XP_022629321.1">
    <property type="nucleotide sequence ID" value="XM_022771412.1"/>
</dbReference>
<dbReference type="SUPFAM" id="SSF49899">
    <property type="entry name" value="Concanavalin A-like lectins/glucanases"/>
    <property type="match status" value="1"/>
</dbReference>
<evidence type="ECO:0000256" key="5">
    <source>
        <dbReference type="ARBA" id="ARBA00022679"/>
    </source>
</evidence>
<evidence type="ECO:0000256" key="3">
    <source>
        <dbReference type="ARBA" id="ARBA00022622"/>
    </source>
</evidence>
<dbReference type="PIRSF" id="PIRSF037299">
    <property type="entry name" value="Glycosidase_CRH1_prd"/>
    <property type="match status" value="1"/>
</dbReference>
<reference evidence="19 20" key="1">
    <citation type="submission" date="2014-12" db="EMBL/GenBank/DDBJ databases">
        <authorList>
            <person name="Neuveglise Cecile"/>
        </authorList>
    </citation>
    <scope>NUCLEOTIDE SEQUENCE [LARGE SCALE GENOMIC DNA]</scope>
    <source>
        <strain evidence="19 20">CBS 12615</strain>
    </source>
</reference>
<evidence type="ECO:0000259" key="18">
    <source>
        <dbReference type="PROSITE" id="PS51762"/>
    </source>
</evidence>
<keyword evidence="4" id="KW-0328">Glycosyltransferase</keyword>
<accession>A0A0C7N9A3</accession>
<dbReference type="EC" id="3.2.-.-" evidence="14"/>
<evidence type="ECO:0000313" key="20">
    <source>
        <dbReference type="Proteomes" id="UP000054304"/>
    </source>
</evidence>
<dbReference type="GO" id="GO:0031505">
    <property type="term" value="P:fungal-type cell wall organization"/>
    <property type="evidence" value="ECO:0007669"/>
    <property type="project" value="EnsemblFungi"/>
</dbReference>
<evidence type="ECO:0000256" key="14">
    <source>
        <dbReference type="PIRNR" id="PIRNR037299"/>
    </source>
</evidence>
<feature type="compositionally biased region" description="Low complexity" evidence="16">
    <location>
        <begin position="346"/>
        <end position="404"/>
    </location>
</feature>
<dbReference type="HOGENOM" id="CLU_040459_0_0_1"/>
<evidence type="ECO:0000256" key="15">
    <source>
        <dbReference type="PIRSR" id="PIRSR037299-1"/>
    </source>
</evidence>
<keyword evidence="20" id="KW-1185">Reference proteome</keyword>
<name>A0A0C7N9A3_9SACH</name>
<evidence type="ECO:0000256" key="16">
    <source>
        <dbReference type="SAM" id="MobiDB-lite"/>
    </source>
</evidence>
<protein>
    <recommendedName>
        <fullName evidence="14">Crh-like protein</fullName>
        <ecNumber evidence="14">3.2.-.-</ecNumber>
    </recommendedName>
</protein>
<evidence type="ECO:0000256" key="17">
    <source>
        <dbReference type="SAM" id="SignalP"/>
    </source>
</evidence>
<feature type="active site" description="Proton donor" evidence="15">
    <location>
        <position position="173"/>
    </location>
</feature>
<evidence type="ECO:0000256" key="12">
    <source>
        <dbReference type="ARBA" id="ARBA00023316"/>
    </source>
</evidence>
<dbReference type="GO" id="GO:0098552">
    <property type="term" value="C:side of membrane"/>
    <property type="evidence" value="ECO:0007669"/>
    <property type="project" value="UniProtKB-KW"/>
</dbReference>
<keyword evidence="7 14" id="KW-0378">Hydrolase</keyword>
<dbReference type="CDD" id="cd02183">
    <property type="entry name" value="GH16_fungal_CRH1_transglycosylase"/>
    <property type="match status" value="1"/>
</dbReference>
<feature type="region of interest" description="Disordered" evidence="16">
    <location>
        <begin position="344"/>
        <end position="417"/>
    </location>
</feature>
<evidence type="ECO:0000256" key="6">
    <source>
        <dbReference type="ARBA" id="ARBA00022729"/>
    </source>
</evidence>
<dbReference type="STRING" id="1245769.A0A0C7N9A3"/>
<dbReference type="GeneID" id="34686590"/>
<keyword evidence="3" id="KW-0336">GPI-anchor</keyword>
<evidence type="ECO:0000256" key="8">
    <source>
        <dbReference type="ARBA" id="ARBA00023136"/>
    </source>
</evidence>
<feature type="compositionally biased region" description="Polar residues" evidence="16">
    <location>
        <begin position="405"/>
        <end position="415"/>
    </location>
</feature>
<dbReference type="InterPro" id="IPR050546">
    <property type="entry name" value="Glycosyl_Hydrlase_16"/>
</dbReference>
<dbReference type="InterPro" id="IPR013320">
    <property type="entry name" value="ConA-like_dom_sf"/>
</dbReference>
<sequence>MRGLRLVLLPIVTLLASVVKASSDETVYCNGTVGACPDDKPCCSQYGVCGSGSYCLGGCNPRFSYNLSACMAMPICKDSQTIFNNYSSKVANQYTFLGDASANDWIYEGSIVDYNDEQALLLTMPQYSSGAVLSSTRYMWYGKVSARMKTSHLGGVITAFIMFSSVQDEIDYEFVGANLTNAQTNYYFEGDLNWTHSSNVSVSNTFDNYHVYEIDWHEDHLDWLIDGQVGRTLYKNHTFNASTGQYDYPQTPARIQLSIWPGGTNTSAYWTKLWAGGEIDWNAPDIKDPGYYYATVESVNITCYDPPAGTRQNGSAAYRYVDSKNFTQAGVAITNDTTVLGSLEDSGFNPQSGKSSSSSSASSSSTSSKPFTTQSGASKSKSTSGSTGTSTAAKGSSGDSSSSSQVPSGFVQNMKSSSSSTAGAVSLNLDANKLLHAFVAVAGAALAFA</sequence>
<dbReference type="Pfam" id="PF00722">
    <property type="entry name" value="Glyco_hydro_16"/>
    <property type="match status" value="1"/>
</dbReference>
<proteinExistence type="inferred from homology"/>
<dbReference type="EMBL" id="LN736366">
    <property type="protein sequence ID" value="CEP63100.1"/>
    <property type="molecule type" value="Genomic_DNA"/>
</dbReference>
<keyword evidence="5" id="KW-0808">Transferase</keyword>
<dbReference type="PROSITE" id="PS51762">
    <property type="entry name" value="GH16_2"/>
    <property type="match status" value="1"/>
</dbReference>
<evidence type="ECO:0000256" key="13">
    <source>
        <dbReference type="ARBA" id="ARBA00038074"/>
    </source>
</evidence>
<comment type="similarity">
    <text evidence="13">Belongs to the glycosyl hydrolase 16 family. CRH1 subfamily.</text>
</comment>
<dbReference type="GO" id="GO:0009277">
    <property type="term" value="C:fungal-type cell wall"/>
    <property type="evidence" value="ECO:0007669"/>
    <property type="project" value="EnsemblFungi"/>
</dbReference>
<evidence type="ECO:0000256" key="11">
    <source>
        <dbReference type="ARBA" id="ARBA00023295"/>
    </source>
</evidence>
<evidence type="ECO:0000256" key="9">
    <source>
        <dbReference type="ARBA" id="ARBA00023180"/>
    </source>
</evidence>
<feature type="active site" description="Nucleophile" evidence="15">
    <location>
        <position position="169"/>
    </location>
</feature>
<organism evidence="19 20">
    <name type="scientific">Lachancea lanzarotensis</name>
    <dbReference type="NCBI Taxonomy" id="1245769"/>
    <lineage>
        <taxon>Eukaryota</taxon>
        <taxon>Fungi</taxon>
        <taxon>Dikarya</taxon>
        <taxon>Ascomycota</taxon>
        <taxon>Saccharomycotina</taxon>
        <taxon>Saccharomycetes</taxon>
        <taxon>Saccharomycetales</taxon>
        <taxon>Saccharomycetaceae</taxon>
        <taxon>Lachancea</taxon>
    </lineage>
</organism>